<proteinExistence type="predicted"/>
<dbReference type="OrthoDB" id="5488826at2"/>
<dbReference type="SUPFAM" id="SSF51126">
    <property type="entry name" value="Pectin lyase-like"/>
    <property type="match status" value="1"/>
</dbReference>
<dbReference type="AlphaFoldDB" id="A0A146GD35"/>
<evidence type="ECO:0000259" key="2">
    <source>
        <dbReference type="Pfam" id="PF12708"/>
    </source>
</evidence>
<dbReference type="InParanoid" id="A0A146GD35"/>
<dbReference type="InterPro" id="IPR024535">
    <property type="entry name" value="RHGA/B-epi-like_pectate_lyase"/>
</dbReference>
<evidence type="ECO:0000313" key="4">
    <source>
        <dbReference type="Proteomes" id="UP000076023"/>
    </source>
</evidence>
<feature type="signal peptide" evidence="1">
    <location>
        <begin position="1"/>
        <end position="20"/>
    </location>
</feature>
<gene>
    <name evidence="3" type="ORF">TSACC_3531</name>
</gene>
<accession>A0A146GD35</accession>
<sequence>MKFPFLCALAVAGSASVLLAQETSWRSALYPTDWTPGFSDGSGHFLHDFSYAGYHRGEKPVPRIEGDVLDVTKPPYQADPTGVKDSTSEIQAALDAAGDSGGGVVFLPAGTYRIQPQGAANFVLRLRGNKTVLRGAGADKTFLFNDTPMMRGKVVIAVEPEKAMDWRDEGNGILASPLAQDVPNQAAEIVLKSVEGFSVGDLVVLRSDLTQRFIDEIEMTGKWQPAGAASPNRTLMFCRRVVGIDPAKSAVTLDVPVRYPVRVADLGRLVKIPGELISECGLEDFSIGMKQHSGVGTEEEDFNKPGTVGYDVHGACAISLRNAENCWIKGVKSYAPSGNDPNIHLLSSGIALRRSRFVTVEDCSLGFSQYKGGGGNGYLYTHNGQENLIINCRAEAGRHNYDFGTMACSGNVISGCYSKDGSHASDFHMFLSMSNLLDRMTCDGDFLEARYFRPWGGNPVHGVTTTQSVFWNSKGLKYSRERQALVWSQQVGNGYVIGTSGPCDKVDSDDYVEGVGKGDSLIPASLYQDQLQRRLKAAK</sequence>
<comment type="caution">
    <text evidence="3">The sequence shown here is derived from an EMBL/GenBank/DDBJ whole genome shotgun (WGS) entry which is preliminary data.</text>
</comment>
<keyword evidence="1" id="KW-0732">Signal</keyword>
<evidence type="ECO:0000256" key="1">
    <source>
        <dbReference type="SAM" id="SignalP"/>
    </source>
</evidence>
<dbReference type="Gene3D" id="2.160.20.10">
    <property type="entry name" value="Single-stranded right-handed beta-helix, Pectin lyase-like"/>
    <property type="match status" value="2"/>
</dbReference>
<keyword evidence="4" id="KW-1185">Reference proteome</keyword>
<dbReference type="InterPro" id="IPR011050">
    <property type="entry name" value="Pectin_lyase_fold/virulence"/>
</dbReference>
<protein>
    <submittedName>
        <fullName evidence="3">Pectate lyase superfamily protein</fullName>
    </submittedName>
</protein>
<evidence type="ECO:0000313" key="3">
    <source>
        <dbReference type="EMBL" id="GAT35465.1"/>
    </source>
</evidence>
<feature type="domain" description="Rhamnogalacturonase A/B/Epimerase-like pectate lyase" evidence="2">
    <location>
        <begin position="76"/>
        <end position="152"/>
    </location>
</feature>
<feature type="chain" id="PRO_5007524963" evidence="1">
    <location>
        <begin position="21"/>
        <end position="539"/>
    </location>
</feature>
<name>A0A146GD35_TERSA</name>
<dbReference type="Proteomes" id="UP000076023">
    <property type="component" value="Unassembled WGS sequence"/>
</dbReference>
<dbReference type="RefSeq" id="WP_084400716.1">
    <property type="nucleotide sequence ID" value="NZ_BDCO01000003.1"/>
</dbReference>
<organism evidence="3 4">
    <name type="scientific">Terrimicrobium sacchariphilum</name>
    <dbReference type="NCBI Taxonomy" id="690879"/>
    <lineage>
        <taxon>Bacteria</taxon>
        <taxon>Pseudomonadati</taxon>
        <taxon>Verrucomicrobiota</taxon>
        <taxon>Terrimicrobiia</taxon>
        <taxon>Terrimicrobiales</taxon>
        <taxon>Terrimicrobiaceae</taxon>
        <taxon>Terrimicrobium</taxon>
    </lineage>
</organism>
<dbReference type="EMBL" id="BDCO01000003">
    <property type="protein sequence ID" value="GAT35465.1"/>
    <property type="molecule type" value="Genomic_DNA"/>
</dbReference>
<keyword evidence="3" id="KW-0456">Lyase</keyword>
<dbReference type="STRING" id="690879.TSACC_3531"/>
<dbReference type="Pfam" id="PF12708">
    <property type="entry name" value="Pect-lyase_RHGA_epim"/>
    <property type="match status" value="1"/>
</dbReference>
<dbReference type="InterPro" id="IPR012334">
    <property type="entry name" value="Pectin_lyas_fold"/>
</dbReference>
<dbReference type="GO" id="GO:0016829">
    <property type="term" value="F:lyase activity"/>
    <property type="evidence" value="ECO:0007669"/>
    <property type="project" value="UniProtKB-KW"/>
</dbReference>
<reference evidence="4" key="1">
    <citation type="journal article" date="2017" name="Genome Announc.">
        <title>Draft Genome Sequence of Terrimicrobium sacchariphilum NM-5T, a Facultative Anaerobic Soil Bacterium of the Class Spartobacteria.</title>
        <authorList>
            <person name="Qiu Y.L."/>
            <person name="Tourlousse D.M."/>
            <person name="Matsuura N."/>
            <person name="Ohashi A."/>
            <person name="Sekiguchi Y."/>
        </authorList>
    </citation>
    <scope>NUCLEOTIDE SEQUENCE [LARGE SCALE GENOMIC DNA]</scope>
    <source>
        <strain evidence="4">NM-5</strain>
    </source>
</reference>